<organism evidence="1 2">
    <name type="scientific">Pterulicium gracile</name>
    <dbReference type="NCBI Taxonomy" id="1884261"/>
    <lineage>
        <taxon>Eukaryota</taxon>
        <taxon>Fungi</taxon>
        <taxon>Dikarya</taxon>
        <taxon>Basidiomycota</taxon>
        <taxon>Agaricomycotina</taxon>
        <taxon>Agaricomycetes</taxon>
        <taxon>Agaricomycetidae</taxon>
        <taxon>Agaricales</taxon>
        <taxon>Pleurotineae</taxon>
        <taxon>Pterulaceae</taxon>
        <taxon>Pterulicium</taxon>
    </lineage>
</organism>
<dbReference type="InterPro" id="IPR036465">
    <property type="entry name" value="vWFA_dom_sf"/>
</dbReference>
<keyword evidence="2" id="KW-1185">Reference proteome</keyword>
<protein>
    <recommendedName>
        <fullName evidence="3">VWFA domain-containing protein</fullName>
    </recommendedName>
</protein>
<name>A0A5C3QBE4_9AGAR</name>
<dbReference type="Gene3D" id="3.40.50.410">
    <property type="entry name" value="von Willebrand factor, type A domain"/>
    <property type="match status" value="1"/>
</dbReference>
<evidence type="ECO:0000313" key="1">
    <source>
        <dbReference type="EMBL" id="TFK95753.1"/>
    </source>
</evidence>
<dbReference type="AlphaFoldDB" id="A0A5C3QBE4"/>
<evidence type="ECO:0000313" key="2">
    <source>
        <dbReference type="Proteomes" id="UP000305067"/>
    </source>
</evidence>
<reference evidence="1 2" key="1">
    <citation type="journal article" date="2019" name="Nat. Ecol. Evol.">
        <title>Megaphylogeny resolves global patterns of mushroom evolution.</title>
        <authorList>
            <person name="Varga T."/>
            <person name="Krizsan K."/>
            <person name="Foldi C."/>
            <person name="Dima B."/>
            <person name="Sanchez-Garcia M."/>
            <person name="Sanchez-Ramirez S."/>
            <person name="Szollosi G.J."/>
            <person name="Szarkandi J.G."/>
            <person name="Papp V."/>
            <person name="Albert L."/>
            <person name="Andreopoulos W."/>
            <person name="Angelini C."/>
            <person name="Antonin V."/>
            <person name="Barry K.W."/>
            <person name="Bougher N.L."/>
            <person name="Buchanan P."/>
            <person name="Buyck B."/>
            <person name="Bense V."/>
            <person name="Catcheside P."/>
            <person name="Chovatia M."/>
            <person name="Cooper J."/>
            <person name="Damon W."/>
            <person name="Desjardin D."/>
            <person name="Finy P."/>
            <person name="Geml J."/>
            <person name="Haridas S."/>
            <person name="Hughes K."/>
            <person name="Justo A."/>
            <person name="Karasinski D."/>
            <person name="Kautmanova I."/>
            <person name="Kiss B."/>
            <person name="Kocsube S."/>
            <person name="Kotiranta H."/>
            <person name="LaButti K.M."/>
            <person name="Lechner B.E."/>
            <person name="Liimatainen K."/>
            <person name="Lipzen A."/>
            <person name="Lukacs Z."/>
            <person name="Mihaltcheva S."/>
            <person name="Morgado L.N."/>
            <person name="Niskanen T."/>
            <person name="Noordeloos M.E."/>
            <person name="Ohm R.A."/>
            <person name="Ortiz-Santana B."/>
            <person name="Ovrebo C."/>
            <person name="Racz N."/>
            <person name="Riley R."/>
            <person name="Savchenko A."/>
            <person name="Shiryaev A."/>
            <person name="Soop K."/>
            <person name="Spirin V."/>
            <person name="Szebenyi C."/>
            <person name="Tomsovsky M."/>
            <person name="Tulloss R.E."/>
            <person name="Uehling J."/>
            <person name="Grigoriev I.V."/>
            <person name="Vagvolgyi C."/>
            <person name="Papp T."/>
            <person name="Martin F.M."/>
            <person name="Miettinen O."/>
            <person name="Hibbett D.S."/>
            <person name="Nagy L.G."/>
        </authorList>
    </citation>
    <scope>NUCLEOTIDE SEQUENCE [LARGE SCALE GENOMIC DNA]</scope>
    <source>
        <strain evidence="1 2">CBS 309.79</strain>
    </source>
</reference>
<proteinExistence type="predicted"/>
<dbReference type="Proteomes" id="UP000305067">
    <property type="component" value="Unassembled WGS sequence"/>
</dbReference>
<accession>A0A5C3QBE4</accession>
<evidence type="ECO:0008006" key="3">
    <source>
        <dbReference type="Google" id="ProtNLM"/>
    </source>
</evidence>
<dbReference type="EMBL" id="ML178875">
    <property type="protein sequence ID" value="TFK95753.1"/>
    <property type="molecule type" value="Genomic_DNA"/>
</dbReference>
<gene>
    <name evidence="1" type="ORF">BDV98DRAFT_640632</name>
</gene>
<sequence>MINPSNPLEVCFLLELSPLQSSATYCHLESTMKLCRTSSSCMCDLVFVLDATGSMGPWIRSAESKINDIVMYTQRSK</sequence>
<dbReference type="SUPFAM" id="SSF53300">
    <property type="entry name" value="vWA-like"/>
    <property type="match status" value="1"/>
</dbReference>